<dbReference type="PANTHER" id="PTHR37423:SF2">
    <property type="entry name" value="MEMBRANE-BOUND LYTIC MUREIN TRANSGLYCOSYLASE C"/>
    <property type="match status" value="1"/>
</dbReference>
<dbReference type="Proteomes" id="UP001056035">
    <property type="component" value="Chromosome"/>
</dbReference>
<evidence type="ECO:0000313" key="2">
    <source>
        <dbReference type="EMBL" id="UTI64666.1"/>
    </source>
</evidence>
<dbReference type="SUPFAM" id="SSF53955">
    <property type="entry name" value="Lysozyme-like"/>
    <property type="match status" value="1"/>
</dbReference>
<dbReference type="EMBL" id="CP098502">
    <property type="protein sequence ID" value="UTI64666.1"/>
    <property type="molecule type" value="Genomic_DNA"/>
</dbReference>
<organism evidence="2 3">
    <name type="scientific">Paraconexibacter antarcticus</name>
    <dbReference type="NCBI Taxonomy" id="2949664"/>
    <lineage>
        <taxon>Bacteria</taxon>
        <taxon>Bacillati</taxon>
        <taxon>Actinomycetota</taxon>
        <taxon>Thermoleophilia</taxon>
        <taxon>Solirubrobacterales</taxon>
        <taxon>Paraconexibacteraceae</taxon>
        <taxon>Paraconexibacter</taxon>
    </lineage>
</organism>
<dbReference type="InterPro" id="IPR008258">
    <property type="entry name" value="Transglycosylase_SLT_dom_1"/>
</dbReference>
<dbReference type="Gene3D" id="1.10.530.10">
    <property type="match status" value="1"/>
</dbReference>
<feature type="domain" description="Transglycosylase SLT" evidence="1">
    <location>
        <begin position="77"/>
        <end position="172"/>
    </location>
</feature>
<protein>
    <submittedName>
        <fullName evidence="2">Lytic transglycosylase domain-containing protein</fullName>
    </submittedName>
</protein>
<accession>A0ABY5DUG6</accession>
<dbReference type="CDD" id="cd00254">
    <property type="entry name" value="LT-like"/>
    <property type="match status" value="1"/>
</dbReference>
<evidence type="ECO:0000259" key="1">
    <source>
        <dbReference type="Pfam" id="PF01464"/>
    </source>
</evidence>
<gene>
    <name evidence="2" type="ORF">NBH00_00300</name>
</gene>
<dbReference type="RefSeq" id="WP_254571365.1">
    <property type="nucleotide sequence ID" value="NZ_CP098502.1"/>
</dbReference>
<dbReference type="Pfam" id="PF01464">
    <property type="entry name" value="SLT"/>
    <property type="match status" value="1"/>
</dbReference>
<proteinExistence type="predicted"/>
<sequence length="226" mass="22414">MTVDAMTRVAQLQAMFATLQAPPVAAPSPATTAGSPSFATALTQATTPAAAGVAAPPTVPAAGLNAAAASVPFAAQIDAAAAKNGVDPALLRGLVKQESGFDPAARSGVGALGLTQLMPGTARELGVTDPTDPLQQLDAGARYLKQQLDRFGGDPSKALAAYNAGPGAVQKFGGVPPYAETQHYVQNVLQFAAGYRGGASATPTPAPVAPPAATAVASSPTQWSIT</sequence>
<reference evidence="2 3" key="1">
    <citation type="submission" date="2022-06" db="EMBL/GenBank/DDBJ databases">
        <title>Paraconexibacter antarcticus.</title>
        <authorList>
            <person name="Kim C.S."/>
        </authorList>
    </citation>
    <scope>NUCLEOTIDE SEQUENCE [LARGE SCALE GENOMIC DNA]</scope>
    <source>
        <strain evidence="2 3">02-257</strain>
    </source>
</reference>
<dbReference type="PANTHER" id="PTHR37423">
    <property type="entry name" value="SOLUBLE LYTIC MUREIN TRANSGLYCOSYLASE-RELATED"/>
    <property type="match status" value="1"/>
</dbReference>
<evidence type="ECO:0000313" key="3">
    <source>
        <dbReference type="Proteomes" id="UP001056035"/>
    </source>
</evidence>
<name>A0ABY5DUG6_9ACTN</name>
<dbReference type="InterPro" id="IPR023346">
    <property type="entry name" value="Lysozyme-like_dom_sf"/>
</dbReference>
<keyword evidence="3" id="KW-1185">Reference proteome</keyword>